<evidence type="ECO:0000256" key="2">
    <source>
        <dbReference type="ARBA" id="ARBA00022692"/>
    </source>
</evidence>
<dbReference type="EMBL" id="FQXP01000005">
    <property type="protein sequence ID" value="SHH81870.1"/>
    <property type="molecule type" value="Genomic_DNA"/>
</dbReference>
<dbReference type="Pfam" id="PF02535">
    <property type="entry name" value="Zip"/>
    <property type="match status" value="1"/>
</dbReference>
<comment type="subcellular location">
    <subcellularLocation>
        <location evidence="1">Membrane</location>
        <topology evidence="1">Multi-pass membrane protein</topology>
    </subcellularLocation>
</comment>
<dbReference type="GO" id="GO:0005385">
    <property type="term" value="F:zinc ion transmembrane transporter activity"/>
    <property type="evidence" value="ECO:0007669"/>
    <property type="project" value="TreeGrafter"/>
</dbReference>
<dbReference type="AlphaFoldDB" id="A0A1M5W354"/>
<reference evidence="6 7" key="1">
    <citation type="submission" date="2016-11" db="EMBL/GenBank/DDBJ databases">
        <authorList>
            <person name="Jaros S."/>
            <person name="Januszkiewicz K."/>
            <person name="Wedrychowicz H."/>
        </authorList>
    </citation>
    <scope>NUCLEOTIDE SEQUENCE [LARGE SCALE GENOMIC DNA]</scope>
    <source>
        <strain evidence="6 7">DSM 3089</strain>
    </source>
</reference>
<sequence length="241" mass="25655">MSNVHNMVMFSLVMSMIGTMIGAFIGVQTGTKTSSKKFLGYVTAIACGIMISISIFELIPEAYKDLGGINTLIFLLFGMGVIYIGNKIAESFNGNKHKRVAFMVGLSLALHNFPEGLVVGLGFASGATLALKMSIIIMLHDIPEGVAVASPLKFSDESNWKIYFYALVTGLPAVLGTLIGLRVGSISPMILAISLALAGGVMMYVSLGQMYFEAKEACGGKYSFLYTLVGIGIGLFMVLAF</sequence>
<dbReference type="InterPro" id="IPR003689">
    <property type="entry name" value="ZIP"/>
</dbReference>
<dbReference type="PANTHER" id="PTHR11040">
    <property type="entry name" value="ZINC/IRON TRANSPORTER"/>
    <property type="match status" value="1"/>
</dbReference>
<keyword evidence="2 5" id="KW-0812">Transmembrane</keyword>
<dbReference type="GO" id="GO:0016020">
    <property type="term" value="C:membrane"/>
    <property type="evidence" value="ECO:0007669"/>
    <property type="project" value="UniProtKB-SubCell"/>
</dbReference>
<keyword evidence="3 5" id="KW-1133">Transmembrane helix</keyword>
<dbReference type="OrthoDB" id="9787346at2"/>
<keyword evidence="7" id="KW-1185">Reference proteome</keyword>
<feature type="transmembrane region" description="Helical" evidence="5">
    <location>
        <begin position="190"/>
        <end position="212"/>
    </location>
</feature>
<evidence type="ECO:0000256" key="3">
    <source>
        <dbReference type="ARBA" id="ARBA00022989"/>
    </source>
</evidence>
<organism evidence="6 7">
    <name type="scientific">Clostridium collagenovorans DSM 3089</name>
    <dbReference type="NCBI Taxonomy" id="1121306"/>
    <lineage>
        <taxon>Bacteria</taxon>
        <taxon>Bacillati</taxon>
        <taxon>Bacillota</taxon>
        <taxon>Clostridia</taxon>
        <taxon>Eubacteriales</taxon>
        <taxon>Clostridiaceae</taxon>
        <taxon>Clostridium</taxon>
    </lineage>
</organism>
<accession>A0A1M5W354</accession>
<evidence type="ECO:0000256" key="1">
    <source>
        <dbReference type="ARBA" id="ARBA00004141"/>
    </source>
</evidence>
<evidence type="ECO:0000313" key="6">
    <source>
        <dbReference type="EMBL" id="SHH81870.1"/>
    </source>
</evidence>
<dbReference type="Proteomes" id="UP000184526">
    <property type="component" value="Unassembled WGS sequence"/>
</dbReference>
<evidence type="ECO:0000256" key="5">
    <source>
        <dbReference type="SAM" id="Phobius"/>
    </source>
</evidence>
<feature type="transmembrane region" description="Helical" evidence="5">
    <location>
        <begin position="224"/>
        <end position="240"/>
    </location>
</feature>
<gene>
    <name evidence="6" type="ORF">SAMN02745196_01518</name>
</gene>
<evidence type="ECO:0000256" key="4">
    <source>
        <dbReference type="ARBA" id="ARBA00023136"/>
    </source>
</evidence>
<protein>
    <submittedName>
        <fullName evidence="6">Zinc transporter, ZIP family</fullName>
    </submittedName>
</protein>
<name>A0A1M5W354_9CLOT</name>
<feature type="transmembrane region" description="Helical" evidence="5">
    <location>
        <begin position="100"/>
        <end position="124"/>
    </location>
</feature>
<feature type="transmembrane region" description="Helical" evidence="5">
    <location>
        <begin position="162"/>
        <end position="183"/>
    </location>
</feature>
<feature type="transmembrane region" description="Helical" evidence="5">
    <location>
        <begin position="6"/>
        <end position="26"/>
    </location>
</feature>
<dbReference type="RefSeq" id="WP_072831419.1">
    <property type="nucleotide sequence ID" value="NZ_FQXP01000005.1"/>
</dbReference>
<proteinExistence type="predicted"/>
<dbReference type="PANTHER" id="PTHR11040:SF205">
    <property type="entry name" value="ZINC TRANSPORTER ZUPT"/>
    <property type="match status" value="1"/>
</dbReference>
<keyword evidence="4 5" id="KW-0472">Membrane</keyword>
<dbReference type="STRING" id="1121306.SAMN02745196_01518"/>
<feature type="transmembrane region" description="Helical" evidence="5">
    <location>
        <begin position="68"/>
        <end position="88"/>
    </location>
</feature>
<feature type="transmembrane region" description="Helical" evidence="5">
    <location>
        <begin position="38"/>
        <end position="56"/>
    </location>
</feature>
<evidence type="ECO:0000313" key="7">
    <source>
        <dbReference type="Proteomes" id="UP000184526"/>
    </source>
</evidence>